<feature type="region of interest" description="Disordered" evidence="1">
    <location>
        <begin position="840"/>
        <end position="871"/>
    </location>
</feature>
<feature type="compositionally biased region" description="Pro residues" evidence="1">
    <location>
        <begin position="1584"/>
        <end position="1598"/>
    </location>
</feature>
<feature type="region of interest" description="Disordered" evidence="1">
    <location>
        <begin position="929"/>
        <end position="948"/>
    </location>
</feature>
<comment type="caution">
    <text evidence="2">The sequence shown here is derived from an EMBL/GenBank/DDBJ whole genome shotgun (WGS) entry which is preliminary data.</text>
</comment>
<feature type="region of interest" description="Disordered" evidence="1">
    <location>
        <begin position="562"/>
        <end position="630"/>
    </location>
</feature>
<keyword evidence="3" id="KW-1185">Reference proteome</keyword>
<feature type="region of interest" description="Disordered" evidence="1">
    <location>
        <begin position="160"/>
        <end position="187"/>
    </location>
</feature>
<feature type="region of interest" description="Disordered" evidence="1">
    <location>
        <begin position="27"/>
        <end position="90"/>
    </location>
</feature>
<proteinExistence type="predicted"/>
<sequence>MSERGTDQGLEEIDFFEESLQIQIAQMKRETEAARLQNKMLSEDLSHRMGSTHHSRSSSSRRNSLSRRTSLSRSSRPSIGRLSIGDPSVIEVTEERGGAASFGLGISHHQSNRRKTTLLSEKAGTRRSSRRLSTALPEGVKVSVSDILGAAGEKTAAAAAATRKSLGGRKSLGSRRKSTSRGACADVMATPPPSSFVTATTGNGEKFSFPMASLAPARSAGLAASSFADFVASLQSQSQSQPQFSSFSSGSSSSSSAKAKHQQAEAASSSSTTTTTTTTTSAPSRRGTNAPSAALPALSPAPAPVLTTLPSAGHSLHRNNTFPPASAPSTLPTPAAPPAATPTRRYNTRSSSAAAAAAAAPDSISALPPDATPLSALKHQLASLQWDKIFAPSSKPAAAPAPAPVAPAPAAPVAPVAPAHTPTSSRRRSVSKELAALGVVLPPGSPVPAPADAPTTRRVTRSSSRHSLSATQPMPPAAVALSVGGDGPAEEVRAPLHPLGTAGRHNHHPTDAKTLGSLKAGVATTTSTAASAPASASASAALACGKSGLEPSLGKLHITEPEAAEQQQQSPAAPAARPASSQAAPLAPHLRGTISSPGENSPVRKVWRAPPQIRRAPVADPTASPTLPAPTTAPACVSAIPCKLGTPAAPAVDAPPASASASASASTTACPAVTHVAAAPAPRAAASRLADPPVKQAASAPAGAAAPTTCATKVTAAGAPCPPVIPAKSAPATGPATASTARRATPVGQLKDPPLPVKQPTPAAVCNPLGSPNLSQVVRAGLKALATPPHPQKAAPALVAPVISTPPLTSSSSSSTTTTTTTTAGAHVVLPAAPSTPPTQIAIPSAHLGSKGSTTPGPAGHPPVSGAAAPCTSAISTPPRAALPSPMSAAGSVIDSPQCPAAQERQPAPVAKPRRLFARFSVAVNSGTAAQAGEEGTTSAQSPAPAAPAAITGAALRQLQQQHAYHPPSPLSPSAIWLPAMRPSQVPGQRRIVWADGSRDDDTFGFTRFTHQMGALLRGDVPGPRQPPPPCATPRKPTLRTSRTGRPASAGAALSTPTRGRPAAVRSATPDVGSPLPQEAMKAQPPTPLHRRSHSAPPQSSVVDPGDVDLFLDTAPAGPPVPAWSSPAPAPAPAPALAPVPAATADGEADEANSSACDPDDFEEDENVVFTEDVAPAPAAAAAGGDALDNEWTSLMAAARDEFADPAAAAGSPLASTPLSATAMSLPPPPPTTCILAPEEEEGEPLGADSGLLTPLRMTPTPMDPSFLPLDVLALISSYLPTFVEVDLFAHVCHSFHAAVARTYDVMNPLLLRAPLIWPVTKKPDDLFPHHLGPRITWLRLNKLPSISLLFRILCASPNLVTLDLRNIGQLPEKAFEVFWLEKPWEYMDEVPPVLQVLEDQRLHQGSEPLSREALLGLLHPVQKRHGQRAAPPLSQAGIFHCFTSVKVLALPRVLHQKDAFAFLLSRLLPDVRVILDNPDQPTNFAGMAAAYCREIGQGIWENMQQTIFPNLEFFIGASKSDERRKTQLLPHWRGPVLEARHQAFAQRTLALFDPQCAAPVDGPSASSTPQQPQSPAYSSRPEPAAPPPAPLPPPAPAYPRKALPAGMYRGGYMKLLRKGHFAEAMRLLELGFPMALCPTLSTPYREASNFQACLDLALGGCLPDPLQAGDEERDLADQLAAAEAAPRISTMLVHQRPFKSPDPARCMEFLFTSDLPRRMGLDYGTLAPYIRFPLGKPDGVVPVLLPGQQPAPILIHLNAWGANPLVALAQLVAKEKEPAPSDLGGGGGLAEEEEEDAQPGGQNERARLARLLGTVGILLRDDQERKDIPDRAVRARAAIPGPSSSTATPRFLLLLAGHSYDNSFCPGSRATESQIDCMRAALGMPPVGKTLFTDLQKLEYLPSLPKTEPAWQALLAGWLYAYGHTNIDLVLDALRQGVPMGPGLLYAAGLHDGTPRPAYRWGGSASFLPPNTVKALIEYQGHPELLLTRALLAAGARGFAALGNGLTVLHKAHNPAFCSLIIDQGADLDSVCTSGGWRTPVFTALRMGRWEVALVMLRTGAALTPADMVDLMRPQGVPASYSKGPAHIKEGYMQKLVELVSRAPVWPRLCRLPVAGALTRYFCEPNMRATKALLPLLDLFLRAMPAAEFVLPVLHTAAPVNLLTPEIAPENWSVRFPRVLEQFRARKRPDRPSLLDALDVCFGTGLPAGLAVDLSVVILVVLWRATIIRAAVHVDDRTVFSVRYEDEAQRVRAKELMRQQQKFMTGALRRQVCDDEPVGLPSLQVRNLSVQRTEGTFRDAICTIVRHLQRALQPHQQADAPDSLAW</sequence>
<dbReference type="Gene3D" id="1.25.40.20">
    <property type="entry name" value="Ankyrin repeat-containing domain"/>
    <property type="match status" value="1"/>
</dbReference>
<feature type="compositionally biased region" description="Low complexity" evidence="1">
    <location>
        <begin position="730"/>
        <end position="746"/>
    </location>
</feature>
<evidence type="ECO:0000256" key="1">
    <source>
        <dbReference type="SAM" id="MobiDB-lite"/>
    </source>
</evidence>
<dbReference type="Proteomes" id="UP001141327">
    <property type="component" value="Unassembled WGS sequence"/>
</dbReference>
<feature type="region of interest" description="Disordered" evidence="1">
    <location>
        <begin position="1561"/>
        <end position="1599"/>
    </location>
</feature>
<evidence type="ECO:0000313" key="3">
    <source>
        <dbReference type="Proteomes" id="UP001141327"/>
    </source>
</evidence>
<feature type="region of interest" description="Disordered" evidence="1">
    <location>
        <begin position="730"/>
        <end position="755"/>
    </location>
</feature>
<evidence type="ECO:0008006" key="4">
    <source>
        <dbReference type="Google" id="ProtNLM"/>
    </source>
</evidence>
<feature type="region of interest" description="Disordered" evidence="1">
    <location>
        <begin position="1778"/>
        <end position="1804"/>
    </location>
</feature>
<evidence type="ECO:0000313" key="2">
    <source>
        <dbReference type="EMBL" id="KAJ4461439.1"/>
    </source>
</evidence>
<feature type="region of interest" description="Disordered" evidence="1">
    <location>
        <begin position="1017"/>
        <end position="1162"/>
    </location>
</feature>
<name>A0ABQ8UQK3_9EUKA</name>
<dbReference type="EMBL" id="JAPMOS010000007">
    <property type="protein sequence ID" value="KAJ4461439.1"/>
    <property type="molecule type" value="Genomic_DNA"/>
</dbReference>
<feature type="compositionally biased region" description="Low complexity" evidence="1">
    <location>
        <begin position="619"/>
        <end position="630"/>
    </location>
</feature>
<protein>
    <recommendedName>
        <fullName evidence="4">F-box domain-containing protein</fullName>
    </recommendedName>
</protein>
<feature type="region of interest" description="Disordered" evidence="1">
    <location>
        <begin position="239"/>
        <end position="354"/>
    </location>
</feature>
<feature type="compositionally biased region" description="Low complexity" evidence="1">
    <location>
        <begin position="323"/>
        <end position="333"/>
    </location>
</feature>
<gene>
    <name evidence="2" type="ORF">PAPYR_2008</name>
</gene>
<organism evidence="2 3">
    <name type="scientific">Paratrimastix pyriformis</name>
    <dbReference type="NCBI Taxonomy" id="342808"/>
    <lineage>
        <taxon>Eukaryota</taxon>
        <taxon>Metamonada</taxon>
        <taxon>Preaxostyla</taxon>
        <taxon>Paratrimastigidae</taxon>
        <taxon>Paratrimastix</taxon>
    </lineage>
</organism>
<feature type="region of interest" description="Disordered" evidence="1">
    <location>
        <begin position="394"/>
        <end position="513"/>
    </location>
</feature>
<reference evidence="2" key="1">
    <citation type="journal article" date="2022" name="bioRxiv">
        <title>Genomics of Preaxostyla Flagellates Illuminates Evolutionary Transitions and the Path Towards Mitochondrial Loss.</title>
        <authorList>
            <person name="Novak L.V.F."/>
            <person name="Treitli S.C."/>
            <person name="Pyrih J."/>
            <person name="Halakuc P."/>
            <person name="Pipaliya S.V."/>
            <person name="Vacek V."/>
            <person name="Brzon O."/>
            <person name="Soukal P."/>
            <person name="Eme L."/>
            <person name="Dacks J.B."/>
            <person name="Karnkowska A."/>
            <person name="Elias M."/>
            <person name="Hampl V."/>
        </authorList>
    </citation>
    <scope>NUCLEOTIDE SEQUENCE</scope>
    <source>
        <strain evidence="2">RCP-MX</strain>
    </source>
</reference>
<feature type="compositionally biased region" description="Low complexity" evidence="1">
    <location>
        <begin position="1564"/>
        <end position="1583"/>
    </location>
</feature>
<feature type="compositionally biased region" description="Low complexity" evidence="1">
    <location>
        <begin position="264"/>
        <end position="312"/>
    </location>
</feature>
<dbReference type="InterPro" id="IPR036770">
    <property type="entry name" value="Ankyrin_rpt-contain_sf"/>
</dbReference>
<feature type="compositionally biased region" description="Pro residues" evidence="1">
    <location>
        <begin position="399"/>
        <end position="412"/>
    </location>
</feature>
<feature type="compositionally biased region" description="Low complexity" evidence="1">
    <location>
        <begin position="239"/>
        <end position="257"/>
    </location>
</feature>
<feature type="compositionally biased region" description="Low complexity" evidence="1">
    <location>
        <begin position="936"/>
        <end position="948"/>
    </location>
</feature>
<accession>A0ABQ8UQK3</accession>
<feature type="compositionally biased region" description="Pro residues" evidence="1">
    <location>
        <begin position="1117"/>
        <end position="1138"/>
    </location>
</feature>
<feature type="region of interest" description="Disordered" evidence="1">
    <location>
        <begin position="102"/>
        <end position="134"/>
    </location>
</feature>
<feature type="compositionally biased region" description="Low complexity" evidence="1">
    <location>
        <begin position="57"/>
        <end position="85"/>
    </location>
</feature>
<feature type="compositionally biased region" description="Low complexity" evidence="1">
    <location>
        <begin position="564"/>
        <end position="588"/>
    </location>
</feature>